<evidence type="ECO:0000313" key="3">
    <source>
        <dbReference type="Proteomes" id="UP000759443"/>
    </source>
</evidence>
<dbReference type="GO" id="GO:0004462">
    <property type="term" value="F:lactoylglutathione lyase activity"/>
    <property type="evidence" value="ECO:0007669"/>
    <property type="project" value="UniProtKB-EC"/>
</dbReference>
<organism evidence="2 3">
    <name type="scientific">Rhizobium halophytocola</name>
    <dbReference type="NCBI Taxonomy" id="735519"/>
    <lineage>
        <taxon>Bacteria</taxon>
        <taxon>Pseudomonadati</taxon>
        <taxon>Pseudomonadota</taxon>
        <taxon>Alphaproteobacteria</taxon>
        <taxon>Hyphomicrobiales</taxon>
        <taxon>Rhizobiaceae</taxon>
        <taxon>Rhizobium/Agrobacterium group</taxon>
        <taxon>Rhizobium</taxon>
    </lineage>
</organism>
<keyword evidence="3" id="KW-1185">Reference proteome</keyword>
<dbReference type="InterPro" id="IPR037523">
    <property type="entry name" value="VOC_core"/>
</dbReference>
<dbReference type="EMBL" id="JAGGJU010000009">
    <property type="protein sequence ID" value="MBP1851905.1"/>
    <property type="molecule type" value="Genomic_DNA"/>
</dbReference>
<reference evidence="2 3" key="1">
    <citation type="submission" date="2021-03" db="EMBL/GenBank/DDBJ databases">
        <title>Genomic Encyclopedia of Type Strains, Phase IV (KMG-IV): sequencing the most valuable type-strain genomes for metagenomic binning, comparative biology and taxonomic classification.</title>
        <authorList>
            <person name="Goeker M."/>
        </authorList>
    </citation>
    <scope>NUCLEOTIDE SEQUENCE [LARGE SCALE GENOMIC DNA]</scope>
    <source>
        <strain evidence="2 3">DSM 21600</strain>
    </source>
</reference>
<sequence length="116" mass="12436">MQVRRIVANIAAEDPSAARSFYGDVLGLDVLMDHGWIVSYGSDATAAAQVSITSEGGSGAAVPDLSIEVDDLEEALARMTAAGFDPQYGPVDEPWGVRRFFVRDPFGRLVNILQHA</sequence>
<accession>A0ABS4E1T3</accession>
<name>A0ABS4E1T3_9HYPH</name>
<dbReference type="Proteomes" id="UP000759443">
    <property type="component" value="Unassembled WGS sequence"/>
</dbReference>
<keyword evidence="2" id="KW-0456">Lyase</keyword>
<gene>
    <name evidence="2" type="ORF">J2Z17_003357</name>
</gene>
<feature type="domain" description="VOC" evidence="1">
    <location>
        <begin position="2"/>
        <end position="115"/>
    </location>
</feature>
<dbReference type="EC" id="4.4.1.5" evidence="2"/>
<dbReference type="InterPro" id="IPR004360">
    <property type="entry name" value="Glyas_Fos-R_dOase_dom"/>
</dbReference>
<dbReference type="Gene3D" id="3.10.180.10">
    <property type="entry name" value="2,3-Dihydroxybiphenyl 1,2-Dioxygenase, domain 1"/>
    <property type="match status" value="1"/>
</dbReference>
<dbReference type="Pfam" id="PF00903">
    <property type="entry name" value="Glyoxalase"/>
    <property type="match status" value="1"/>
</dbReference>
<dbReference type="RefSeq" id="WP_209946749.1">
    <property type="nucleotide sequence ID" value="NZ_JAGGJU010000009.1"/>
</dbReference>
<evidence type="ECO:0000313" key="2">
    <source>
        <dbReference type="EMBL" id="MBP1851905.1"/>
    </source>
</evidence>
<dbReference type="InterPro" id="IPR029068">
    <property type="entry name" value="Glyas_Bleomycin-R_OHBP_Dase"/>
</dbReference>
<proteinExistence type="predicted"/>
<dbReference type="PROSITE" id="PS51819">
    <property type="entry name" value="VOC"/>
    <property type="match status" value="1"/>
</dbReference>
<protein>
    <submittedName>
        <fullName evidence="2">Lactoylglutathione lyase</fullName>
        <ecNumber evidence="2">4.4.1.5</ecNumber>
    </submittedName>
</protein>
<comment type="caution">
    <text evidence="2">The sequence shown here is derived from an EMBL/GenBank/DDBJ whole genome shotgun (WGS) entry which is preliminary data.</text>
</comment>
<evidence type="ECO:0000259" key="1">
    <source>
        <dbReference type="PROSITE" id="PS51819"/>
    </source>
</evidence>
<dbReference type="SUPFAM" id="SSF54593">
    <property type="entry name" value="Glyoxalase/Bleomycin resistance protein/Dihydroxybiphenyl dioxygenase"/>
    <property type="match status" value="1"/>
</dbReference>